<dbReference type="EC" id="2.3.2.27" evidence="5"/>
<evidence type="ECO:0000256" key="14">
    <source>
        <dbReference type="ARBA" id="ARBA00023204"/>
    </source>
</evidence>
<evidence type="ECO:0000256" key="7">
    <source>
        <dbReference type="ARBA" id="ARBA00022574"/>
    </source>
</evidence>
<dbReference type="AlphaFoldDB" id="A0A7M7IRX3"/>
<dbReference type="Pfam" id="PF13639">
    <property type="entry name" value="zf-RING_2"/>
    <property type="match status" value="1"/>
</dbReference>
<dbReference type="CTD" id="55159"/>
<dbReference type="Pfam" id="PF23419">
    <property type="entry name" value="WD40_RFWD3"/>
    <property type="match status" value="1"/>
</dbReference>
<protein>
    <recommendedName>
        <fullName evidence="5">RING-type E3 ubiquitin transferase</fullName>
        <ecNumber evidence="5">2.3.2.27</ecNumber>
    </recommendedName>
</protein>
<dbReference type="PROSITE" id="PS50089">
    <property type="entry name" value="ZF_RING_2"/>
    <property type="match status" value="1"/>
</dbReference>
<feature type="domain" description="RING-type" evidence="19">
    <location>
        <begin position="161"/>
        <end position="209"/>
    </location>
</feature>
<feature type="compositionally biased region" description="Acidic residues" evidence="18">
    <location>
        <begin position="118"/>
        <end position="130"/>
    </location>
</feature>
<dbReference type="KEGG" id="nvi:100114297"/>
<dbReference type="GeneID" id="100114297"/>
<keyword evidence="10" id="KW-0227">DNA damage</keyword>
<dbReference type="GO" id="GO:0036297">
    <property type="term" value="P:interstrand cross-link repair"/>
    <property type="evidence" value="ECO:0007669"/>
    <property type="project" value="InterPro"/>
</dbReference>
<evidence type="ECO:0000256" key="11">
    <source>
        <dbReference type="ARBA" id="ARBA00022771"/>
    </source>
</evidence>
<keyword evidence="12" id="KW-0833">Ubl conjugation pathway</keyword>
<keyword evidence="11 16" id="KW-0479">Metal-binding</keyword>
<feature type="region of interest" description="Disordered" evidence="18">
    <location>
        <begin position="32"/>
        <end position="135"/>
    </location>
</feature>
<keyword evidence="13" id="KW-0862">Zinc</keyword>
<dbReference type="GO" id="GO:0008270">
    <property type="term" value="F:zinc ion binding"/>
    <property type="evidence" value="ECO:0007669"/>
    <property type="project" value="UniProtKB-KW"/>
</dbReference>
<dbReference type="SMART" id="SM00320">
    <property type="entry name" value="WD40"/>
    <property type="match status" value="2"/>
</dbReference>
<dbReference type="EnsemblMetazoa" id="XM_016986440">
    <property type="protein sequence ID" value="XP_016841929"/>
    <property type="gene ID" value="LOC100114297"/>
</dbReference>
<keyword evidence="9" id="KW-0677">Repeat</keyword>
<keyword evidence="8" id="KW-0808">Transferase</keyword>
<evidence type="ECO:0000256" key="13">
    <source>
        <dbReference type="ARBA" id="ARBA00022833"/>
    </source>
</evidence>
<evidence type="ECO:0000256" key="9">
    <source>
        <dbReference type="ARBA" id="ARBA00022737"/>
    </source>
</evidence>
<evidence type="ECO:0000259" key="19">
    <source>
        <dbReference type="PROSITE" id="PS50089"/>
    </source>
</evidence>
<feature type="compositionally biased region" description="Low complexity" evidence="18">
    <location>
        <begin position="44"/>
        <end position="57"/>
    </location>
</feature>
<dbReference type="PANTHER" id="PTHR16047">
    <property type="entry name" value="RFWD3 PROTEIN"/>
    <property type="match status" value="1"/>
</dbReference>
<feature type="compositionally biased region" description="Acidic residues" evidence="18">
    <location>
        <begin position="58"/>
        <end position="71"/>
    </location>
</feature>
<keyword evidence="11 16" id="KW-0863">Zinc-finger</keyword>
<evidence type="ECO:0000256" key="17">
    <source>
        <dbReference type="SAM" id="Coils"/>
    </source>
</evidence>
<dbReference type="InterPro" id="IPR036322">
    <property type="entry name" value="WD40_repeat_dom_sf"/>
</dbReference>
<dbReference type="FunCoup" id="A0A7M7IRX3">
    <property type="interactions" value="1446"/>
</dbReference>
<dbReference type="GO" id="GO:0016605">
    <property type="term" value="C:PML body"/>
    <property type="evidence" value="ECO:0007669"/>
    <property type="project" value="UniProtKB-SubCell"/>
</dbReference>
<evidence type="ECO:0000256" key="5">
    <source>
        <dbReference type="ARBA" id="ARBA00012483"/>
    </source>
</evidence>
<dbReference type="OrthoDB" id="5600418at2759"/>
<evidence type="ECO:0000313" key="21">
    <source>
        <dbReference type="Proteomes" id="UP000002358"/>
    </source>
</evidence>
<dbReference type="InParanoid" id="A0A7M7IRX3"/>
<sequence length="623" mass="70316">MEDDDDYSDSNYGDIYVGSNYLGELYERLTADENASMSDDDSSEAGSDGDLYVMYDDIMVDDSDIDDDDLTPEYNTTQPPDEASSQSDDMLASSDDDDERLSEASTVINQDQDHPSDADVEVDQPDEEVIEQSQKRIKLDVPEPQSAQAIADETIGEDHRCPICLELWSNSGEHRLCSLRCGHLFGLKCIEQWFNIAQNATGRKCPECNTKASKKDIRILYAKNLVCVDTSEIEKLKEELKVMTTKKDSAEMLLKQYKSKETLYEQQLSSLRRRIQDLEQKVKIISENNTFSMKYDNAVLKRNKVFDICNAGTCRVMAYNQWHKILVVSAKNAISRIFMETSSASTSSIIHDAVIRDMAFQEQHPDMLLSVGFDKKVKLTDIKSNILVHSYQAESNLWSCCWSNYSYQTFFVGDVRGAVTEYDIRYLQSGVSTKENTQDRTPVVSLASVPTTSQALRAGGYLACQLNSCYAYGCKEGNRYVGNKIDVEGPFTSLQYNERDNHVLLSSRASTKHPLIRHIVCTIEKSEDKIYFNKVHLFNAGSSQKLLSRPCYMNLQNDTMVVAYNESLSSVVAWSITSGQQTYSLPMSEPVLDVCSFGNDANMYQAILTSKKLHLYNHKDTSI</sequence>
<keyword evidence="7" id="KW-0853">WD repeat</keyword>
<proteinExistence type="predicted"/>
<evidence type="ECO:0000256" key="3">
    <source>
        <dbReference type="ARBA" id="ARBA00004496"/>
    </source>
</evidence>
<dbReference type="SUPFAM" id="SSF50978">
    <property type="entry name" value="WD40 repeat-like"/>
    <property type="match status" value="1"/>
</dbReference>
<keyword evidence="21" id="KW-1185">Reference proteome</keyword>
<dbReference type="GO" id="GO:0005737">
    <property type="term" value="C:cytoplasm"/>
    <property type="evidence" value="ECO:0007669"/>
    <property type="project" value="UniProtKB-SubCell"/>
</dbReference>
<feature type="coiled-coil region" evidence="17">
    <location>
        <begin position="233"/>
        <end position="288"/>
    </location>
</feature>
<dbReference type="InterPro" id="IPR013083">
    <property type="entry name" value="Znf_RING/FYVE/PHD"/>
</dbReference>
<evidence type="ECO:0000256" key="1">
    <source>
        <dbReference type="ARBA" id="ARBA00000900"/>
    </source>
</evidence>
<dbReference type="Gene3D" id="2.130.10.10">
    <property type="entry name" value="YVTN repeat-like/Quinoprotein amine dehydrogenase"/>
    <property type="match status" value="1"/>
</dbReference>
<keyword evidence="14" id="KW-0234">DNA repair</keyword>
<keyword evidence="17" id="KW-0175">Coiled coil</keyword>
<dbReference type="InterPro" id="IPR037381">
    <property type="entry name" value="RFWD3"/>
</dbReference>
<dbReference type="SMART" id="SM00184">
    <property type="entry name" value="RING"/>
    <property type="match status" value="1"/>
</dbReference>
<keyword evidence="15" id="KW-0539">Nucleus</keyword>
<keyword evidence="6" id="KW-0963">Cytoplasm</keyword>
<dbReference type="InterPro" id="IPR001841">
    <property type="entry name" value="Znf_RING"/>
</dbReference>
<evidence type="ECO:0000256" key="10">
    <source>
        <dbReference type="ARBA" id="ARBA00022763"/>
    </source>
</evidence>
<evidence type="ECO:0000256" key="12">
    <source>
        <dbReference type="ARBA" id="ARBA00022786"/>
    </source>
</evidence>
<feature type="compositionally biased region" description="Low complexity" evidence="18">
    <location>
        <begin position="84"/>
        <end position="93"/>
    </location>
</feature>
<evidence type="ECO:0000256" key="8">
    <source>
        <dbReference type="ARBA" id="ARBA00022679"/>
    </source>
</evidence>
<dbReference type="PANTHER" id="PTHR16047:SF7">
    <property type="entry name" value="E3 UBIQUITIN-PROTEIN LIGASE RFWD3"/>
    <property type="match status" value="1"/>
</dbReference>
<evidence type="ECO:0000256" key="18">
    <source>
        <dbReference type="SAM" id="MobiDB-lite"/>
    </source>
</evidence>
<organism evidence="20 21">
    <name type="scientific">Nasonia vitripennis</name>
    <name type="common">Parasitic wasp</name>
    <dbReference type="NCBI Taxonomy" id="7425"/>
    <lineage>
        <taxon>Eukaryota</taxon>
        <taxon>Metazoa</taxon>
        <taxon>Ecdysozoa</taxon>
        <taxon>Arthropoda</taxon>
        <taxon>Hexapoda</taxon>
        <taxon>Insecta</taxon>
        <taxon>Pterygota</taxon>
        <taxon>Neoptera</taxon>
        <taxon>Endopterygota</taxon>
        <taxon>Hymenoptera</taxon>
        <taxon>Apocrita</taxon>
        <taxon>Proctotrupomorpha</taxon>
        <taxon>Chalcidoidea</taxon>
        <taxon>Pteromalidae</taxon>
        <taxon>Pteromalinae</taxon>
        <taxon>Nasonia</taxon>
    </lineage>
</organism>
<name>A0A7M7IRX3_NASVI</name>
<dbReference type="InterPro" id="IPR001680">
    <property type="entry name" value="WD40_rpt"/>
</dbReference>
<evidence type="ECO:0000256" key="15">
    <source>
        <dbReference type="ARBA" id="ARBA00023242"/>
    </source>
</evidence>
<dbReference type="GO" id="GO:0016567">
    <property type="term" value="P:protein ubiquitination"/>
    <property type="evidence" value="ECO:0007669"/>
    <property type="project" value="InterPro"/>
</dbReference>
<dbReference type="InterPro" id="IPR056527">
    <property type="entry name" value="WD40_RFWD3"/>
</dbReference>
<accession>A0A7M7IRX3</accession>
<dbReference type="InterPro" id="IPR015943">
    <property type="entry name" value="WD40/YVTN_repeat-like_dom_sf"/>
</dbReference>
<evidence type="ECO:0000256" key="16">
    <source>
        <dbReference type="PROSITE-ProRule" id="PRU00175"/>
    </source>
</evidence>
<comment type="pathway">
    <text evidence="4">Protein modification; protein ubiquitination.</text>
</comment>
<evidence type="ECO:0000256" key="4">
    <source>
        <dbReference type="ARBA" id="ARBA00004906"/>
    </source>
</evidence>
<dbReference type="GO" id="GO:0061630">
    <property type="term" value="F:ubiquitin protein ligase activity"/>
    <property type="evidence" value="ECO:0007669"/>
    <property type="project" value="UniProtKB-EC"/>
</dbReference>
<dbReference type="CDD" id="cd16450">
    <property type="entry name" value="mRING-C3HGC3_RFWD3"/>
    <property type="match status" value="1"/>
</dbReference>
<evidence type="ECO:0000256" key="2">
    <source>
        <dbReference type="ARBA" id="ARBA00004322"/>
    </source>
</evidence>
<dbReference type="SUPFAM" id="SSF57850">
    <property type="entry name" value="RING/U-box"/>
    <property type="match status" value="1"/>
</dbReference>
<reference evidence="20" key="1">
    <citation type="submission" date="2021-01" db="UniProtKB">
        <authorList>
            <consortium name="EnsemblMetazoa"/>
        </authorList>
    </citation>
    <scope>IDENTIFICATION</scope>
</reference>
<comment type="subcellular location">
    <subcellularLocation>
        <location evidence="3">Cytoplasm</location>
    </subcellularLocation>
    <subcellularLocation>
        <location evidence="2">Nucleus</location>
        <location evidence="2">PML body</location>
    </subcellularLocation>
</comment>
<dbReference type="RefSeq" id="XP_016841929.1">
    <property type="nucleotide sequence ID" value="XM_016986440.3"/>
</dbReference>
<dbReference type="SMR" id="A0A7M7IRX3"/>
<evidence type="ECO:0000256" key="6">
    <source>
        <dbReference type="ARBA" id="ARBA00022490"/>
    </source>
</evidence>
<dbReference type="Proteomes" id="UP000002358">
    <property type="component" value="Chromosome 1"/>
</dbReference>
<dbReference type="Gene3D" id="3.30.40.10">
    <property type="entry name" value="Zinc/RING finger domain, C3HC4 (zinc finger)"/>
    <property type="match status" value="1"/>
</dbReference>
<comment type="catalytic activity">
    <reaction evidence="1">
        <text>S-ubiquitinyl-[E2 ubiquitin-conjugating enzyme]-L-cysteine + [acceptor protein]-L-lysine = [E2 ubiquitin-conjugating enzyme]-L-cysteine + N(6)-ubiquitinyl-[acceptor protein]-L-lysine.</text>
        <dbReference type="EC" id="2.3.2.27"/>
    </reaction>
</comment>
<evidence type="ECO:0000313" key="20">
    <source>
        <dbReference type="EnsemblMetazoa" id="XP_016841929"/>
    </source>
</evidence>